<evidence type="ECO:0000313" key="2">
    <source>
        <dbReference type="Proteomes" id="UP001056576"/>
    </source>
</evidence>
<gene>
    <name evidence="1" type="ORF">KIKIMORA_01200</name>
</gene>
<reference evidence="1 2" key="1">
    <citation type="submission" date="2022-05" db="EMBL/GenBank/DDBJ databases">
        <authorList>
            <person name="Friedrich I."/>
            <person name="Poehlein A."/>
            <person name="Schneider D."/>
            <person name="Hertel R."/>
            <person name="Daniel R."/>
        </authorList>
    </citation>
    <scope>NUCLEOTIDE SEQUENCE [LARGE SCALE GENOMIC DNA]</scope>
</reference>
<dbReference type="EMBL" id="ON529857">
    <property type="protein sequence ID" value="USN15266.1"/>
    <property type="molecule type" value="Genomic_DNA"/>
</dbReference>
<accession>A0A9E7SKZ4</accession>
<name>A0A9E7SKZ4_9CAUD</name>
<evidence type="ECO:0000313" key="1">
    <source>
        <dbReference type="EMBL" id="USN15266.1"/>
    </source>
</evidence>
<proteinExistence type="predicted"/>
<organism evidence="1 2">
    <name type="scientific">Brevundimonas phage vB_BpoS-Kikimora</name>
    <dbReference type="NCBI Taxonomy" id="2948601"/>
    <lineage>
        <taxon>Viruses</taxon>
        <taxon>Duplodnaviria</taxon>
        <taxon>Heunggongvirae</taxon>
        <taxon>Uroviricota</taxon>
        <taxon>Caudoviricetes</taxon>
        <taxon>Jeanschmidtviridae</taxon>
        <taxon>Kikimoravirus</taxon>
        <taxon>Kikimoravirus kikimora</taxon>
    </lineage>
</organism>
<sequence>MNIEDWMRANGHLMARITRMFVSDDAWFAMRDIPQMRRRYQSAAKGSPGVVAGTALLWTAR</sequence>
<keyword evidence="2" id="KW-1185">Reference proteome</keyword>
<protein>
    <submittedName>
        <fullName evidence="1">Uncharacterized protein</fullName>
    </submittedName>
</protein>
<dbReference type="Proteomes" id="UP001056576">
    <property type="component" value="Segment"/>
</dbReference>